<feature type="compositionally biased region" description="Polar residues" evidence="1">
    <location>
        <begin position="15"/>
        <end position="26"/>
    </location>
</feature>
<gene>
    <name evidence="2" type="ORF">AVEN_171986_1</name>
</gene>
<dbReference type="AlphaFoldDB" id="A0A4Y2TQI6"/>
<accession>A0A4Y2TQI6</accession>
<dbReference type="EMBL" id="BGPR01030347">
    <property type="protein sequence ID" value="GBO02788.1"/>
    <property type="molecule type" value="Genomic_DNA"/>
</dbReference>
<feature type="region of interest" description="Disordered" evidence="1">
    <location>
        <begin position="45"/>
        <end position="67"/>
    </location>
</feature>
<name>A0A4Y2TQI6_ARAVE</name>
<evidence type="ECO:0000313" key="3">
    <source>
        <dbReference type="Proteomes" id="UP000499080"/>
    </source>
</evidence>
<protein>
    <submittedName>
        <fullName evidence="2">Uncharacterized protein</fullName>
    </submittedName>
</protein>
<feature type="non-terminal residue" evidence="2">
    <location>
        <position position="1"/>
    </location>
</feature>
<reference evidence="2 3" key="1">
    <citation type="journal article" date="2019" name="Sci. Rep.">
        <title>Orb-weaving spider Araneus ventricosus genome elucidates the spidroin gene catalogue.</title>
        <authorList>
            <person name="Kono N."/>
            <person name="Nakamura H."/>
            <person name="Ohtoshi R."/>
            <person name="Moran D.A.P."/>
            <person name="Shinohara A."/>
            <person name="Yoshida Y."/>
            <person name="Fujiwara M."/>
            <person name="Mori M."/>
            <person name="Tomita M."/>
            <person name="Arakawa K."/>
        </authorList>
    </citation>
    <scope>NUCLEOTIDE SEQUENCE [LARGE SCALE GENOMIC DNA]</scope>
</reference>
<keyword evidence="3" id="KW-1185">Reference proteome</keyword>
<feature type="region of interest" description="Disordered" evidence="1">
    <location>
        <begin position="1"/>
        <end position="26"/>
    </location>
</feature>
<organism evidence="2 3">
    <name type="scientific">Araneus ventricosus</name>
    <name type="common">Orbweaver spider</name>
    <name type="synonym">Epeira ventricosa</name>
    <dbReference type="NCBI Taxonomy" id="182803"/>
    <lineage>
        <taxon>Eukaryota</taxon>
        <taxon>Metazoa</taxon>
        <taxon>Ecdysozoa</taxon>
        <taxon>Arthropoda</taxon>
        <taxon>Chelicerata</taxon>
        <taxon>Arachnida</taxon>
        <taxon>Araneae</taxon>
        <taxon>Araneomorphae</taxon>
        <taxon>Entelegynae</taxon>
        <taxon>Araneoidea</taxon>
        <taxon>Araneidae</taxon>
        <taxon>Araneus</taxon>
    </lineage>
</organism>
<dbReference type="Proteomes" id="UP000499080">
    <property type="component" value="Unassembled WGS sequence"/>
</dbReference>
<evidence type="ECO:0000313" key="2">
    <source>
        <dbReference type="EMBL" id="GBO02788.1"/>
    </source>
</evidence>
<evidence type="ECO:0000256" key="1">
    <source>
        <dbReference type="SAM" id="MobiDB-lite"/>
    </source>
</evidence>
<proteinExistence type="predicted"/>
<comment type="caution">
    <text evidence="2">The sequence shown here is derived from an EMBL/GenBank/DDBJ whole genome shotgun (WGS) entry which is preliminary data.</text>
</comment>
<sequence>PAGPRENQAVGPGSLPSQGPDSSRSGLCWPSQSLCGSSHQMGWWHPDPSSPCGSLPESGSRAWPFQSGPLGFSARIQVCGT</sequence>